<gene>
    <name evidence="2" type="ORF">D6D19_06324</name>
</gene>
<comment type="caution">
    <text evidence="2">The sequence shown here is derived from an EMBL/GenBank/DDBJ whole genome shotgun (WGS) entry which is preliminary data.</text>
</comment>
<proteinExistence type="predicted"/>
<evidence type="ECO:0000256" key="1">
    <source>
        <dbReference type="SAM" id="MobiDB-lite"/>
    </source>
</evidence>
<evidence type="ECO:0000313" key="3">
    <source>
        <dbReference type="Proteomes" id="UP000308802"/>
    </source>
</evidence>
<feature type="compositionally biased region" description="Low complexity" evidence="1">
    <location>
        <begin position="12"/>
        <end position="27"/>
    </location>
</feature>
<sequence length="66" mass="7176">TSPKTSRFLFPTTSDTTSTAASTSDTTTKAKPDKKEKSALSPGEKQRIKQQDRMSMQALATHAAFK</sequence>
<dbReference type="AlphaFoldDB" id="A0A4S9A178"/>
<dbReference type="Proteomes" id="UP000308802">
    <property type="component" value="Unassembled WGS sequence"/>
</dbReference>
<organism evidence="2 3">
    <name type="scientific">Aureobasidium pullulans</name>
    <name type="common">Black yeast</name>
    <name type="synonym">Pullularia pullulans</name>
    <dbReference type="NCBI Taxonomy" id="5580"/>
    <lineage>
        <taxon>Eukaryota</taxon>
        <taxon>Fungi</taxon>
        <taxon>Dikarya</taxon>
        <taxon>Ascomycota</taxon>
        <taxon>Pezizomycotina</taxon>
        <taxon>Dothideomycetes</taxon>
        <taxon>Dothideomycetidae</taxon>
        <taxon>Dothideales</taxon>
        <taxon>Saccotheciaceae</taxon>
        <taxon>Aureobasidium</taxon>
    </lineage>
</organism>
<name>A0A4S9A178_AURPU</name>
<evidence type="ECO:0000313" key="2">
    <source>
        <dbReference type="EMBL" id="THW72652.1"/>
    </source>
</evidence>
<reference evidence="2 3" key="1">
    <citation type="submission" date="2018-10" db="EMBL/GenBank/DDBJ databases">
        <title>Fifty Aureobasidium pullulans genomes reveal a recombining polyextremotolerant generalist.</title>
        <authorList>
            <person name="Gostincar C."/>
            <person name="Turk M."/>
            <person name="Zajc J."/>
            <person name="Gunde-Cimerman N."/>
        </authorList>
    </citation>
    <scope>NUCLEOTIDE SEQUENCE [LARGE SCALE GENOMIC DNA]</scope>
    <source>
        <strain evidence="2 3">EXF-10659</strain>
    </source>
</reference>
<dbReference type="EMBL" id="QZAO01000215">
    <property type="protein sequence ID" value="THW72652.1"/>
    <property type="molecule type" value="Genomic_DNA"/>
</dbReference>
<feature type="non-terminal residue" evidence="2">
    <location>
        <position position="1"/>
    </location>
</feature>
<feature type="region of interest" description="Disordered" evidence="1">
    <location>
        <begin position="1"/>
        <end position="66"/>
    </location>
</feature>
<feature type="compositionally biased region" description="Basic and acidic residues" evidence="1">
    <location>
        <begin position="28"/>
        <end position="52"/>
    </location>
</feature>
<accession>A0A4S9A178</accession>
<protein>
    <submittedName>
        <fullName evidence="2">Uncharacterized protein</fullName>
    </submittedName>
</protein>